<feature type="domain" description="Cadherin" evidence="6">
    <location>
        <begin position="653"/>
        <end position="768"/>
    </location>
</feature>
<comment type="subcellular location">
    <subcellularLocation>
        <location evidence="1">Membrane</location>
    </subcellularLocation>
</comment>
<dbReference type="GO" id="GO:0016477">
    <property type="term" value="P:cell migration"/>
    <property type="evidence" value="ECO:0007669"/>
    <property type="project" value="TreeGrafter"/>
</dbReference>
<dbReference type="PRINTS" id="PR00205">
    <property type="entry name" value="CADHERIN"/>
</dbReference>
<evidence type="ECO:0000313" key="7">
    <source>
        <dbReference type="EnsemblMetazoa" id="G1228.1:cds"/>
    </source>
</evidence>
<dbReference type="GO" id="GO:0008013">
    <property type="term" value="F:beta-catenin binding"/>
    <property type="evidence" value="ECO:0007669"/>
    <property type="project" value="TreeGrafter"/>
</dbReference>
<dbReference type="EnsemblMetazoa" id="G1228.1">
    <property type="protein sequence ID" value="G1228.1:cds"/>
    <property type="gene ID" value="G1228"/>
</dbReference>
<dbReference type="CDD" id="cd11304">
    <property type="entry name" value="Cadherin_repeat"/>
    <property type="match status" value="9"/>
</dbReference>
<feature type="domain" description="Cadherin" evidence="6">
    <location>
        <begin position="32"/>
        <end position="136"/>
    </location>
</feature>
<dbReference type="Proteomes" id="UP000005408">
    <property type="component" value="Unassembled WGS sequence"/>
</dbReference>
<protein>
    <recommendedName>
        <fullName evidence="6">Cadherin domain-containing protein</fullName>
    </recommendedName>
</protein>
<keyword evidence="3 5" id="KW-0106">Calcium</keyword>
<reference evidence="7" key="1">
    <citation type="submission" date="2022-08" db="UniProtKB">
        <authorList>
            <consortium name="EnsemblMetazoa"/>
        </authorList>
    </citation>
    <scope>IDENTIFICATION</scope>
    <source>
        <strain evidence="7">05x7-T-G4-1.051#20</strain>
    </source>
</reference>
<dbReference type="InterPro" id="IPR002126">
    <property type="entry name" value="Cadherin-like_dom"/>
</dbReference>
<dbReference type="PROSITE" id="PS50268">
    <property type="entry name" value="CADHERIN_2"/>
    <property type="match status" value="9"/>
</dbReference>
<evidence type="ECO:0000259" key="6">
    <source>
        <dbReference type="PROSITE" id="PS50268"/>
    </source>
</evidence>
<evidence type="ECO:0000256" key="3">
    <source>
        <dbReference type="ARBA" id="ARBA00022837"/>
    </source>
</evidence>
<keyword evidence="2" id="KW-0677">Repeat</keyword>
<dbReference type="PANTHER" id="PTHR24027">
    <property type="entry name" value="CADHERIN-23"/>
    <property type="match status" value="1"/>
</dbReference>
<dbReference type="SUPFAM" id="SSF49313">
    <property type="entry name" value="Cadherin-like"/>
    <property type="match status" value="9"/>
</dbReference>
<dbReference type="Gene3D" id="2.60.40.60">
    <property type="entry name" value="Cadherins"/>
    <property type="match status" value="9"/>
</dbReference>
<evidence type="ECO:0000256" key="5">
    <source>
        <dbReference type="PROSITE-ProRule" id="PRU00043"/>
    </source>
</evidence>
<evidence type="ECO:0000256" key="4">
    <source>
        <dbReference type="ARBA" id="ARBA00023136"/>
    </source>
</evidence>
<dbReference type="GO" id="GO:0045296">
    <property type="term" value="F:cadherin binding"/>
    <property type="evidence" value="ECO:0007669"/>
    <property type="project" value="TreeGrafter"/>
</dbReference>
<feature type="domain" description="Cadherin" evidence="6">
    <location>
        <begin position="440"/>
        <end position="548"/>
    </location>
</feature>
<accession>A0A8W8I328</accession>
<evidence type="ECO:0000256" key="1">
    <source>
        <dbReference type="ARBA" id="ARBA00004370"/>
    </source>
</evidence>
<evidence type="ECO:0000313" key="8">
    <source>
        <dbReference type="Proteomes" id="UP000005408"/>
    </source>
</evidence>
<feature type="domain" description="Cadherin" evidence="6">
    <location>
        <begin position="341"/>
        <end position="439"/>
    </location>
</feature>
<sequence>MINLQYVVSQTGTSQTTVAINISEDKNAPVFLNSPYFTTITENYVVGRMVIAVTAVDSNLVGQIQYEVVGIYPAPSFFDVDKDSGVMRIIRDLKEDHFATFRYVLRISAYDSIDPSKFTLTDVTILLARNLNPPVFDRTTYSTRITELYSMGIPVLNITAIDPDGTQISYTLVRDNTVGGNALVYFYIDANGGLLLRKPLTAPDVPDQFSMVVAATDSGRPSKTMKVNVIVGVDKINPPVFLGIPYTRRMEERTLNGTSIITVRTSPSTDIVYEIVGEPPAPYLFFVEQNGDIHIKKDLTTDKSMEYKIRVRAYQRNTPSKYAETDVVVIMLRNINPPTFTPDSFSTSVNYDDPVGQRVLQVQAADDVLQYSISGDADCQNSFYIISATGKIILVKSLKTTNDVLFQCTLSVTDNGYPTPKTDTATLVINVVRGTNPVFGNQNLNVNIREDVPVNTVVENRISATRTPAPHSPDTLVYEIIGEYPAQSFFGIDRLTGQISVIQDLRLDGLKTTQYKILILTYGTDKPDLRSTATVTIDVQRNLNGPRFFPQSDSIELPETTSTDFWSMPQNVTDPDSSKITCSIIGDSKSVEYFQVDPNTCVLSLKKSLKDDPDLTTTYNVLIEAVDNEQSPLTNRKTITITVFRDASPPSFQNLPATITISETRTVGDSVYAASATENWRGKIQYEIVGVYPAPSFFDVDKYSGVIRIIRDLKEDRIATEIYTLLIAVYDTKNHNSKATSEVIINVKRKPATFEFSQTIYVVQLPEITPVGSRILQVFPANASDSATYAIETSFPLSGVNIFYMDAFNGIITTRMSLHSGTNYFYQLEVKATDKSNPLRTGVTTVFVIVEDFCCLSNNRTCELNSNAPIFSAPLYFVNVMEGDYSTNNLPLIEVSASDNDFGPDGNLVFEIQSVSNNGDGKFQIQQKPSEKKATLICIGKISRDLTYVIVVRASDQAIHVSRKRSSSVPVEIKVVPFRK</sequence>
<dbReference type="SMART" id="SM00112">
    <property type="entry name" value="CA"/>
    <property type="match status" value="9"/>
</dbReference>
<feature type="domain" description="Cadherin" evidence="6">
    <location>
        <begin position="549"/>
        <end position="652"/>
    </location>
</feature>
<organism evidence="7 8">
    <name type="scientific">Magallana gigas</name>
    <name type="common">Pacific oyster</name>
    <name type="synonym">Crassostrea gigas</name>
    <dbReference type="NCBI Taxonomy" id="29159"/>
    <lineage>
        <taxon>Eukaryota</taxon>
        <taxon>Metazoa</taxon>
        <taxon>Spiralia</taxon>
        <taxon>Lophotrochozoa</taxon>
        <taxon>Mollusca</taxon>
        <taxon>Bivalvia</taxon>
        <taxon>Autobranchia</taxon>
        <taxon>Pteriomorphia</taxon>
        <taxon>Ostreida</taxon>
        <taxon>Ostreoidea</taxon>
        <taxon>Ostreidae</taxon>
        <taxon>Magallana</taxon>
    </lineage>
</organism>
<name>A0A8W8I328_MAGGI</name>
<dbReference type="GO" id="GO:0016342">
    <property type="term" value="C:catenin complex"/>
    <property type="evidence" value="ECO:0007669"/>
    <property type="project" value="TreeGrafter"/>
</dbReference>
<proteinExistence type="predicted"/>
<dbReference type="InterPro" id="IPR015919">
    <property type="entry name" value="Cadherin-like_sf"/>
</dbReference>
<feature type="domain" description="Cadherin" evidence="6">
    <location>
        <begin position="137"/>
        <end position="241"/>
    </location>
</feature>
<keyword evidence="8" id="KW-1185">Reference proteome</keyword>
<feature type="domain" description="Cadherin" evidence="6">
    <location>
        <begin position="242"/>
        <end position="340"/>
    </location>
</feature>
<dbReference type="AlphaFoldDB" id="A0A8W8I328"/>
<keyword evidence="4" id="KW-0472">Membrane</keyword>
<dbReference type="Pfam" id="PF00028">
    <property type="entry name" value="Cadherin"/>
    <property type="match status" value="1"/>
</dbReference>
<dbReference type="InterPro" id="IPR039808">
    <property type="entry name" value="Cadherin"/>
</dbReference>
<dbReference type="PANTHER" id="PTHR24027:SF438">
    <property type="entry name" value="CADHERIN 23"/>
    <property type="match status" value="1"/>
</dbReference>
<feature type="domain" description="Cadherin" evidence="6">
    <location>
        <begin position="872"/>
        <end position="975"/>
    </location>
</feature>
<feature type="domain" description="Cadherin" evidence="6">
    <location>
        <begin position="757"/>
        <end position="871"/>
    </location>
</feature>
<dbReference type="GO" id="GO:0005509">
    <property type="term" value="F:calcium ion binding"/>
    <property type="evidence" value="ECO:0007669"/>
    <property type="project" value="UniProtKB-UniRule"/>
</dbReference>
<evidence type="ECO:0000256" key="2">
    <source>
        <dbReference type="ARBA" id="ARBA00022737"/>
    </source>
</evidence>
<dbReference type="GO" id="GO:0007156">
    <property type="term" value="P:homophilic cell adhesion via plasma membrane adhesion molecules"/>
    <property type="evidence" value="ECO:0007669"/>
    <property type="project" value="InterPro"/>
</dbReference>